<feature type="chain" id="PRO_5045151006" evidence="1">
    <location>
        <begin position="26"/>
        <end position="58"/>
    </location>
</feature>
<sequence>MKMIVQSVATLMAVFALSACNGNNADYEVNDKNCAPDHVRTLPEDAKRDTLVEGCMTR</sequence>
<reference evidence="2 3" key="1">
    <citation type="journal article" date="2020" name="Front. Microbiol.">
        <title>Toward Biorecycling: Isolation of a Soil Bacterium That Grows on a Polyurethane Oligomer and Monomer.</title>
        <authorList>
            <person name="Espinosa M.J.C."/>
            <person name="Blanco A.C."/>
            <person name="Schmidgall T."/>
            <person name="Atanasoff-Kardjalieff A.K."/>
            <person name="Kappelmeyer U."/>
            <person name="Tischler D."/>
            <person name="Pieper D.H."/>
            <person name="Heipieper H.J."/>
            <person name="Eberlein C."/>
        </authorList>
    </citation>
    <scope>NUCLEOTIDE SEQUENCE [LARGE SCALE GENOMIC DNA]</scope>
    <source>
        <strain evidence="2 3">TDA1</strain>
    </source>
</reference>
<organism evidence="2 3">
    <name type="scientific">Pseudomonas capeferrum</name>
    <dbReference type="NCBI Taxonomy" id="1495066"/>
    <lineage>
        <taxon>Bacteria</taxon>
        <taxon>Pseudomonadati</taxon>
        <taxon>Pseudomonadota</taxon>
        <taxon>Gammaproteobacteria</taxon>
        <taxon>Pseudomonadales</taxon>
        <taxon>Pseudomonadaceae</taxon>
        <taxon>Pseudomonas</taxon>
    </lineage>
</organism>
<keyword evidence="2" id="KW-0449">Lipoprotein</keyword>
<gene>
    <name evidence="2" type="primary">trbK</name>
    <name evidence="2" type="ORF">PMC74_00310</name>
</gene>
<keyword evidence="3" id="KW-1185">Reference proteome</keyword>
<dbReference type="PROSITE" id="PS51257">
    <property type="entry name" value="PROKAR_LIPOPROTEIN"/>
    <property type="match status" value="1"/>
</dbReference>
<accession>A0ABY7R9X6</accession>
<protein>
    <submittedName>
        <fullName evidence="2">Entry exclusion lipoprotein TrbK</fullName>
    </submittedName>
</protein>
<keyword evidence="1" id="KW-0732">Signal</keyword>
<dbReference type="NCBIfam" id="TIGR04359">
    <property type="entry name" value="TrbK_RP4"/>
    <property type="match status" value="1"/>
</dbReference>
<name>A0ABY7R9X6_9PSED</name>
<evidence type="ECO:0000313" key="3">
    <source>
        <dbReference type="Proteomes" id="UP001214301"/>
    </source>
</evidence>
<dbReference type="EMBL" id="CP116669">
    <property type="protein sequence ID" value="WCI00386.1"/>
    <property type="molecule type" value="Genomic_DNA"/>
</dbReference>
<evidence type="ECO:0000313" key="2">
    <source>
        <dbReference type="EMBL" id="WCI00386.1"/>
    </source>
</evidence>
<feature type="signal peptide" evidence="1">
    <location>
        <begin position="1"/>
        <end position="25"/>
    </location>
</feature>
<evidence type="ECO:0000256" key="1">
    <source>
        <dbReference type="SAM" id="SignalP"/>
    </source>
</evidence>
<proteinExistence type="predicted"/>
<dbReference type="RefSeq" id="WP_084213310.1">
    <property type="nucleotide sequence ID" value="NZ_CP116669.1"/>
</dbReference>
<dbReference type="Proteomes" id="UP001214301">
    <property type="component" value="Chromosome"/>
</dbReference>
<dbReference type="InterPro" id="IPR027584">
    <property type="entry name" value="TrbK_RP4"/>
</dbReference>